<dbReference type="STRING" id="1817867.A3F83_14155"/>
<sequence>MLLRYFRPLLLTFAAQLICGAPPLLSRTLYLAPNGDDQAPCENGAVFRTLKRAASCLAPGDTLIIRKGTFQGGVEFRIKASETSPVVIRGENLESVIEGSGEMPDGIRIEGSSHILIDNLCVREAGRAGCGVRHSDHVTITRSLFADNGRWGIFTSFADDIRFEDNECRGSKMEHGIYHSNSGDRFVIRGNRVHDNRGNGIHMNGDPEIKGGDGVLNWGLVERNIVYRNGPGGGAGINMTHVHDVLVRINLLYRNVAGGITVYQDTGTFEQGSKRVLIMGNTVYYAPDEGRSGINVQTTSEKVMIAGNIFVSGGKRGNIEVNSDHLASVLSDFNILWGVDPEQMFERKDSLLSLQAWGSLSGNDTHSKHADPRFTGLAGDDYSLSAASPAVDAGMPEKEVRERLEKLGGCEWLLERLNELPAEDILQNGRPQGHAPDAGAFERNE</sequence>
<feature type="region of interest" description="Disordered" evidence="1">
    <location>
        <begin position="423"/>
        <end position="445"/>
    </location>
</feature>
<reference evidence="4 5" key="1">
    <citation type="journal article" date="2016" name="Nat. Commun.">
        <title>Thousands of microbial genomes shed light on interconnected biogeochemical processes in an aquifer system.</title>
        <authorList>
            <person name="Anantharaman K."/>
            <person name="Brown C.T."/>
            <person name="Hug L.A."/>
            <person name="Sharon I."/>
            <person name="Castelle C.J."/>
            <person name="Probst A.J."/>
            <person name="Thomas B.C."/>
            <person name="Singh A."/>
            <person name="Wilkins M.J."/>
            <person name="Karaoz U."/>
            <person name="Brodie E.L."/>
            <person name="Williams K.H."/>
            <person name="Hubbard S.S."/>
            <person name="Banfield J.F."/>
        </authorList>
    </citation>
    <scope>NUCLEOTIDE SEQUENCE [LARGE SCALE GENOMIC DNA]</scope>
</reference>
<dbReference type="InterPro" id="IPR059226">
    <property type="entry name" value="Choice_anch_Q_dom"/>
</dbReference>
<feature type="signal peptide" evidence="2">
    <location>
        <begin position="1"/>
        <end position="20"/>
    </location>
</feature>
<dbReference type="InterPro" id="IPR006626">
    <property type="entry name" value="PbH1"/>
</dbReference>
<dbReference type="Gene3D" id="2.160.20.10">
    <property type="entry name" value="Single-stranded right-handed beta-helix, Pectin lyase-like"/>
    <property type="match status" value="1"/>
</dbReference>
<dbReference type="InterPro" id="IPR039448">
    <property type="entry name" value="Beta_helix"/>
</dbReference>
<dbReference type="Proteomes" id="UP000179129">
    <property type="component" value="Unassembled WGS sequence"/>
</dbReference>
<protein>
    <recommendedName>
        <fullName evidence="3">Right handed beta helix domain-containing protein</fullName>
    </recommendedName>
</protein>
<keyword evidence="2" id="KW-0732">Signal</keyword>
<dbReference type="SUPFAM" id="SSF51126">
    <property type="entry name" value="Pectin lyase-like"/>
    <property type="match status" value="1"/>
</dbReference>
<organism evidence="4 5">
    <name type="scientific">Candidatus Glassbacteria bacterium RIFCSPLOWO2_12_FULL_58_11</name>
    <dbReference type="NCBI Taxonomy" id="1817867"/>
    <lineage>
        <taxon>Bacteria</taxon>
        <taxon>Candidatus Glassiibacteriota</taxon>
    </lineage>
</organism>
<accession>A0A1F5YYX5</accession>
<gene>
    <name evidence="4" type="ORF">A3F83_14155</name>
</gene>
<comment type="caution">
    <text evidence="4">The sequence shown here is derived from an EMBL/GenBank/DDBJ whole genome shotgun (WGS) entry which is preliminary data.</text>
</comment>
<name>A0A1F5YYX5_9BACT</name>
<evidence type="ECO:0000313" key="5">
    <source>
        <dbReference type="Proteomes" id="UP000179129"/>
    </source>
</evidence>
<dbReference type="InterPro" id="IPR011050">
    <property type="entry name" value="Pectin_lyase_fold/virulence"/>
</dbReference>
<dbReference type="NCBIfam" id="NF041518">
    <property type="entry name" value="choice_anch_Q"/>
    <property type="match status" value="1"/>
</dbReference>
<evidence type="ECO:0000256" key="1">
    <source>
        <dbReference type="SAM" id="MobiDB-lite"/>
    </source>
</evidence>
<dbReference type="InterPro" id="IPR012334">
    <property type="entry name" value="Pectin_lyas_fold"/>
</dbReference>
<evidence type="ECO:0000313" key="4">
    <source>
        <dbReference type="EMBL" id="OGG05283.1"/>
    </source>
</evidence>
<dbReference type="SMART" id="SM00710">
    <property type="entry name" value="PbH1"/>
    <property type="match status" value="7"/>
</dbReference>
<dbReference type="EMBL" id="MFIX01000069">
    <property type="protein sequence ID" value="OGG05283.1"/>
    <property type="molecule type" value="Genomic_DNA"/>
</dbReference>
<proteinExistence type="predicted"/>
<dbReference type="Pfam" id="PF13229">
    <property type="entry name" value="Beta_helix"/>
    <property type="match status" value="1"/>
</dbReference>
<dbReference type="AlphaFoldDB" id="A0A1F5YYX5"/>
<evidence type="ECO:0000259" key="3">
    <source>
        <dbReference type="Pfam" id="PF13229"/>
    </source>
</evidence>
<evidence type="ECO:0000256" key="2">
    <source>
        <dbReference type="SAM" id="SignalP"/>
    </source>
</evidence>
<feature type="domain" description="Right handed beta helix" evidence="3">
    <location>
        <begin position="103"/>
        <end position="205"/>
    </location>
</feature>
<feature type="chain" id="PRO_5009522717" description="Right handed beta helix domain-containing protein" evidence="2">
    <location>
        <begin position="21"/>
        <end position="445"/>
    </location>
</feature>